<dbReference type="RefSeq" id="WP_377577180.1">
    <property type="nucleotide sequence ID" value="NZ_JBHTMP010000071.1"/>
</dbReference>
<keyword evidence="2" id="KW-1185">Reference proteome</keyword>
<sequence length="160" mass="17347">MREGRSAAADPAKPLFWLMAVLGLVSLLVVGVSAVVFAATWPSAEVRAAQVPISLYAYDPVTRTLSGTPRTTFEMGEVPVARIDFDKLDDLPTGRVNAAWFDALGYRTNSVERSKLSEMTEPVPLSGTAAVPPGRYQFVLSVVDQGRTTEVLARIHVEIE</sequence>
<reference evidence="2" key="1">
    <citation type="journal article" date="2019" name="Int. J. Syst. Evol. Microbiol.">
        <title>The Global Catalogue of Microorganisms (GCM) 10K type strain sequencing project: providing services to taxonomists for standard genome sequencing and annotation.</title>
        <authorList>
            <consortium name="The Broad Institute Genomics Platform"/>
            <consortium name="The Broad Institute Genome Sequencing Center for Infectious Disease"/>
            <person name="Wu L."/>
            <person name="Ma J."/>
        </authorList>
    </citation>
    <scope>NUCLEOTIDE SEQUENCE [LARGE SCALE GENOMIC DNA]</scope>
    <source>
        <strain evidence="2">JCM 31037</strain>
    </source>
</reference>
<name>A0ABW3YLS0_9ACTN</name>
<comment type="caution">
    <text evidence="1">The sequence shown here is derived from an EMBL/GenBank/DDBJ whole genome shotgun (WGS) entry which is preliminary data.</text>
</comment>
<gene>
    <name evidence="1" type="ORF">ACFQ4H_29450</name>
</gene>
<organism evidence="1 2">
    <name type="scientific">Micromonospora sonneratiae</name>
    <dbReference type="NCBI Taxonomy" id="1184706"/>
    <lineage>
        <taxon>Bacteria</taxon>
        <taxon>Bacillati</taxon>
        <taxon>Actinomycetota</taxon>
        <taxon>Actinomycetes</taxon>
        <taxon>Micromonosporales</taxon>
        <taxon>Micromonosporaceae</taxon>
        <taxon>Micromonospora</taxon>
    </lineage>
</organism>
<dbReference type="Proteomes" id="UP001597260">
    <property type="component" value="Unassembled WGS sequence"/>
</dbReference>
<evidence type="ECO:0000313" key="1">
    <source>
        <dbReference type="EMBL" id="MFD1325219.1"/>
    </source>
</evidence>
<dbReference type="EMBL" id="JBHTMP010000071">
    <property type="protein sequence ID" value="MFD1325219.1"/>
    <property type="molecule type" value="Genomic_DNA"/>
</dbReference>
<accession>A0ABW3YLS0</accession>
<evidence type="ECO:0000313" key="2">
    <source>
        <dbReference type="Proteomes" id="UP001597260"/>
    </source>
</evidence>
<proteinExistence type="predicted"/>
<protein>
    <submittedName>
        <fullName evidence="1">Uncharacterized protein</fullName>
    </submittedName>
</protein>